<dbReference type="EMBL" id="CP130956">
    <property type="protein sequence ID" value="WLF51678.1"/>
    <property type="molecule type" value="Genomic_DNA"/>
</dbReference>
<evidence type="ECO:0008006" key="7">
    <source>
        <dbReference type="Google" id="ProtNLM"/>
    </source>
</evidence>
<keyword evidence="5" id="KW-1185">Reference proteome</keyword>
<feature type="compositionally biased region" description="Low complexity" evidence="1">
    <location>
        <begin position="88"/>
        <end position="99"/>
    </location>
</feature>
<evidence type="ECO:0000313" key="2">
    <source>
        <dbReference type="EMBL" id="MCZ4590086.1"/>
    </source>
</evidence>
<name>A0AAX3YUH7_RHOOP</name>
<dbReference type="EMBL" id="JAPWIS010000041">
    <property type="protein sequence ID" value="MCZ4590086.1"/>
    <property type="molecule type" value="Genomic_DNA"/>
</dbReference>
<evidence type="ECO:0000313" key="5">
    <source>
        <dbReference type="Proteomes" id="UP001066327"/>
    </source>
</evidence>
<evidence type="ECO:0000256" key="1">
    <source>
        <dbReference type="SAM" id="MobiDB-lite"/>
    </source>
</evidence>
<dbReference type="Proteomes" id="UP001066327">
    <property type="component" value="Unassembled WGS sequence"/>
</dbReference>
<evidence type="ECO:0000313" key="3">
    <source>
        <dbReference type="EMBL" id="WLF51678.1"/>
    </source>
</evidence>
<feature type="region of interest" description="Disordered" evidence="1">
    <location>
        <begin position="88"/>
        <end position="110"/>
    </location>
</feature>
<evidence type="ECO:0000313" key="4">
    <source>
        <dbReference type="EMBL" id="WLF52525.1"/>
    </source>
</evidence>
<accession>A0AAX3YUH7</accession>
<geneLocation type="plasmid" evidence="4 6">
    <name>pRho-VOC14-L</name>
</geneLocation>
<dbReference type="Proteomes" id="UP001231166">
    <property type="component" value="Plasmid pRho-VOC14-L"/>
</dbReference>
<keyword evidence="4" id="KW-0614">Plasmid</keyword>
<reference evidence="2" key="1">
    <citation type="submission" date="2022-12" db="EMBL/GenBank/DDBJ databases">
        <authorList>
            <person name="Krivoruchko A.V."/>
            <person name="Elkin A."/>
        </authorList>
    </citation>
    <scope>NUCLEOTIDE SEQUENCE</scope>
    <source>
        <strain evidence="2">IEGM 249</strain>
    </source>
</reference>
<gene>
    <name evidence="2" type="ORF">O4328_41785</name>
    <name evidence="3" type="ORF">Q5707_39935</name>
    <name evidence="4" type="ORF">Q5707_45060</name>
</gene>
<organism evidence="4 6">
    <name type="scientific">Rhodococcus opacus</name>
    <name type="common">Nocardia opaca</name>
    <dbReference type="NCBI Taxonomy" id="37919"/>
    <lineage>
        <taxon>Bacteria</taxon>
        <taxon>Bacillati</taxon>
        <taxon>Actinomycetota</taxon>
        <taxon>Actinomycetes</taxon>
        <taxon>Mycobacteriales</taxon>
        <taxon>Nocardiaceae</taxon>
        <taxon>Rhodococcus</taxon>
    </lineage>
</organism>
<dbReference type="RefSeq" id="WP_269592818.1">
    <property type="nucleotide sequence ID" value="NZ_CP130956.1"/>
</dbReference>
<protein>
    <recommendedName>
        <fullName evidence="7">LuxR family transcriptional regulator</fullName>
    </recommendedName>
</protein>
<proteinExistence type="predicted"/>
<reference evidence="4" key="2">
    <citation type="submission" date="2023-07" db="EMBL/GenBank/DDBJ databases">
        <title>Genomic analysis of Rhodococcus opacus VOC-14 with glycol ethers degradation activity.</title>
        <authorList>
            <person name="Narkevich D.A."/>
            <person name="Hlushen A.M."/>
            <person name="Akhremchuk A.E."/>
            <person name="Sikolenko M.A."/>
            <person name="Valentovich L.N."/>
        </authorList>
    </citation>
    <scope>NUCLEOTIDE SEQUENCE</scope>
    <source>
        <strain evidence="4">VOC-14</strain>
        <plasmid evidence="4">pRho-VOC14-L</plasmid>
    </source>
</reference>
<evidence type="ECO:0000313" key="6">
    <source>
        <dbReference type="Proteomes" id="UP001231166"/>
    </source>
</evidence>
<feature type="compositionally biased region" description="Basic residues" evidence="1">
    <location>
        <begin position="100"/>
        <end position="110"/>
    </location>
</feature>
<dbReference type="EMBL" id="CP130956">
    <property type="protein sequence ID" value="WLF52525.1"/>
    <property type="molecule type" value="Genomic_DNA"/>
</dbReference>
<sequence>MTESRGESVYRSYSLWALGVAALQQGDGVQAADLLKRCLRLTRLVHDPFTAAMPLEVLAWIAGTEDSARRAAILMGAAEALGRALGSSSVVLGSASSRGAWRRRRPSKRE</sequence>
<dbReference type="AlphaFoldDB" id="A0AAX3YUH7"/>